<comment type="caution">
    <text evidence="2">The sequence shown here is derived from an EMBL/GenBank/DDBJ whole genome shotgun (WGS) entry which is preliminary data.</text>
</comment>
<evidence type="ECO:0000256" key="1">
    <source>
        <dbReference type="SAM" id="SignalP"/>
    </source>
</evidence>
<organism evidence="2 3">
    <name type="scientific">Inhella crocodyli</name>
    <dbReference type="NCBI Taxonomy" id="2499851"/>
    <lineage>
        <taxon>Bacteria</taxon>
        <taxon>Pseudomonadati</taxon>
        <taxon>Pseudomonadota</taxon>
        <taxon>Betaproteobacteria</taxon>
        <taxon>Burkholderiales</taxon>
        <taxon>Sphaerotilaceae</taxon>
        <taxon>Inhella</taxon>
    </lineage>
</organism>
<sequence length="155" mass="16865">MKLWQVALFVALTCALGLAQAGSATPRQAMQAYLADELSGARLDSERWRRFLADRVMAGEGYDESGWDAVDLVTAAHVGPMTCRDARHCTAEVRFVLAPVQVAAAAPEGGAPNARVGEIREGYVLMRAADGWRVAAWPHADPLPRPRVTPKAWQR</sequence>
<dbReference type="Proteomes" id="UP000288587">
    <property type="component" value="Unassembled WGS sequence"/>
</dbReference>
<keyword evidence="3" id="KW-1185">Reference proteome</keyword>
<gene>
    <name evidence="2" type="ORF">EOD73_08425</name>
</gene>
<dbReference type="AlphaFoldDB" id="A0A3S2VFZ1"/>
<proteinExistence type="predicted"/>
<accession>A0A3S2VFZ1</accession>
<dbReference type="RefSeq" id="WP_127682558.1">
    <property type="nucleotide sequence ID" value="NZ_SACM01000002.1"/>
</dbReference>
<keyword evidence="1" id="KW-0732">Signal</keyword>
<evidence type="ECO:0000313" key="3">
    <source>
        <dbReference type="Proteomes" id="UP000288587"/>
    </source>
</evidence>
<evidence type="ECO:0000313" key="2">
    <source>
        <dbReference type="EMBL" id="RVT86060.1"/>
    </source>
</evidence>
<dbReference type="EMBL" id="SACM01000002">
    <property type="protein sequence ID" value="RVT86060.1"/>
    <property type="molecule type" value="Genomic_DNA"/>
</dbReference>
<reference evidence="2 3" key="1">
    <citation type="submission" date="2019-01" db="EMBL/GenBank/DDBJ databases">
        <authorList>
            <person name="Chen W.-M."/>
        </authorList>
    </citation>
    <scope>NUCLEOTIDE SEQUENCE [LARGE SCALE GENOMIC DNA]</scope>
    <source>
        <strain evidence="2 3">CCP-18</strain>
    </source>
</reference>
<feature type="signal peptide" evidence="1">
    <location>
        <begin position="1"/>
        <end position="21"/>
    </location>
</feature>
<protein>
    <recommendedName>
        <fullName evidence="4">Nuclear transport factor 2 family protein</fullName>
    </recommendedName>
</protein>
<feature type="chain" id="PRO_5018717872" description="Nuclear transport factor 2 family protein" evidence="1">
    <location>
        <begin position="22"/>
        <end position="155"/>
    </location>
</feature>
<name>A0A3S2VFZ1_9BURK</name>
<dbReference type="OrthoDB" id="119950at2"/>
<evidence type="ECO:0008006" key="4">
    <source>
        <dbReference type="Google" id="ProtNLM"/>
    </source>
</evidence>